<dbReference type="EMBL" id="DSZY01000017">
    <property type="protein sequence ID" value="HGU40335.1"/>
    <property type="molecule type" value="Genomic_DNA"/>
</dbReference>
<dbReference type="PANTHER" id="PTHR11496">
    <property type="entry name" value="ALCOHOL DEHYDROGENASE"/>
    <property type="match status" value="1"/>
</dbReference>
<reference evidence="4" key="1">
    <citation type="journal article" date="2020" name="mSystems">
        <title>Genome- and Community-Level Interaction Insights into Carbon Utilization and Element Cycling Functions of Hydrothermarchaeota in Hydrothermal Sediment.</title>
        <authorList>
            <person name="Zhou Z."/>
            <person name="Liu Y."/>
            <person name="Xu W."/>
            <person name="Pan J."/>
            <person name="Luo Z.H."/>
            <person name="Li M."/>
        </authorList>
    </citation>
    <scope>NUCLEOTIDE SEQUENCE [LARGE SCALE GENOMIC DNA]</scope>
    <source>
        <strain evidence="4">SpSt-609</strain>
    </source>
</reference>
<proteinExistence type="predicted"/>
<dbReference type="Pfam" id="PF25137">
    <property type="entry name" value="ADH_Fe_C"/>
    <property type="match status" value="1"/>
</dbReference>
<sequence length="356" mass="39385">MGFHMPTKVLYGRDVVLKNRELIQNFGERFLIVTGKSSKKNGSLEDVLDVLDGKYVAVYDETPENPPTAIVEEIAKMFTDADVVIGIGGGSPMDTAKAVAVLLENPELSAQDLYESNKYKKAKPIICVPTTAGTGSEVTQYSVLTFNGRKRGFSHECIFPRVAFVDYKYTLTASEELTLATALDALAHAVEGFISLRATPFSDVLAVESVKLIKEFLPKVLNDPENEFYRERLMFASTLAGMVIAQTGTTIAHALGYNLTTEKNVKHGLATAVFLPFELKVTNNEKSKFINELFENSLMGFYEQVGVKLPISFSDEEIESWAKVVLNASHLKVTPGEYTLESIKNAYEFVRSNFCI</sequence>
<accession>A0A7C4GHT0</accession>
<gene>
    <name evidence="4" type="ORF">ENT77_03955</name>
</gene>
<dbReference type="FunFam" id="3.40.50.1970:FF:000003">
    <property type="entry name" value="Alcohol dehydrogenase, iron-containing"/>
    <property type="match status" value="1"/>
</dbReference>
<dbReference type="InterPro" id="IPR056798">
    <property type="entry name" value="ADH_Fe_C"/>
</dbReference>
<dbReference type="Pfam" id="PF00465">
    <property type="entry name" value="Fe-ADH"/>
    <property type="match status" value="1"/>
</dbReference>
<evidence type="ECO:0000313" key="4">
    <source>
        <dbReference type="EMBL" id="HGU40335.1"/>
    </source>
</evidence>
<evidence type="ECO:0000259" key="2">
    <source>
        <dbReference type="Pfam" id="PF00465"/>
    </source>
</evidence>
<dbReference type="GO" id="GO:0046872">
    <property type="term" value="F:metal ion binding"/>
    <property type="evidence" value="ECO:0007669"/>
    <property type="project" value="InterPro"/>
</dbReference>
<keyword evidence="1" id="KW-0560">Oxidoreductase</keyword>
<dbReference type="CDD" id="cd08181">
    <property type="entry name" value="PPD-like"/>
    <property type="match status" value="1"/>
</dbReference>
<dbReference type="PANTHER" id="PTHR11496:SF104">
    <property type="entry name" value="3-DEOXY-ALPHA-D-MANNO-OCTULOSONATE 8-OXIDASE"/>
    <property type="match status" value="1"/>
</dbReference>
<dbReference type="InterPro" id="IPR001670">
    <property type="entry name" value="ADH_Fe/GldA"/>
</dbReference>
<dbReference type="Gene3D" id="1.20.1090.10">
    <property type="entry name" value="Dehydroquinate synthase-like - alpha domain"/>
    <property type="match status" value="1"/>
</dbReference>
<evidence type="ECO:0000259" key="3">
    <source>
        <dbReference type="Pfam" id="PF25137"/>
    </source>
</evidence>
<organism evidence="4">
    <name type="scientific">Fervidobacterium thailandense</name>
    <dbReference type="NCBI Taxonomy" id="1008305"/>
    <lineage>
        <taxon>Bacteria</taxon>
        <taxon>Thermotogati</taxon>
        <taxon>Thermotogota</taxon>
        <taxon>Thermotogae</taxon>
        <taxon>Thermotogales</taxon>
        <taxon>Fervidobacteriaceae</taxon>
        <taxon>Fervidobacterium</taxon>
    </lineage>
</organism>
<feature type="domain" description="Alcohol dehydrogenase iron-type/glycerol dehydrogenase GldA" evidence="2">
    <location>
        <begin position="6"/>
        <end position="166"/>
    </location>
</feature>
<dbReference type="SUPFAM" id="SSF56796">
    <property type="entry name" value="Dehydroquinate synthase-like"/>
    <property type="match status" value="1"/>
</dbReference>
<comment type="caution">
    <text evidence="4">The sequence shown here is derived from an EMBL/GenBank/DDBJ whole genome shotgun (WGS) entry which is preliminary data.</text>
</comment>
<evidence type="ECO:0000256" key="1">
    <source>
        <dbReference type="ARBA" id="ARBA00023002"/>
    </source>
</evidence>
<protein>
    <submittedName>
        <fullName evidence="4">Iron-containing alcohol dehydrogenase</fullName>
    </submittedName>
</protein>
<feature type="domain" description="Fe-containing alcohol dehydrogenase-like C-terminal" evidence="3">
    <location>
        <begin position="178"/>
        <end position="293"/>
    </location>
</feature>
<dbReference type="InterPro" id="IPR039697">
    <property type="entry name" value="Alcohol_dehydrogenase_Fe"/>
</dbReference>
<dbReference type="AlphaFoldDB" id="A0A7C4GHT0"/>
<name>A0A7C4GHT0_9BACT</name>
<dbReference type="Gene3D" id="3.40.50.1970">
    <property type="match status" value="1"/>
</dbReference>
<dbReference type="GO" id="GO:0004022">
    <property type="term" value="F:alcohol dehydrogenase (NAD+) activity"/>
    <property type="evidence" value="ECO:0007669"/>
    <property type="project" value="TreeGrafter"/>
</dbReference>